<accession>A0A9P6DR17</accession>
<comment type="subcellular location">
    <subcellularLocation>
        <location evidence="1">Golgi apparatus membrane</location>
        <topology evidence="1">Peripheral membrane protein</topology>
    </subcellularLocation>
</comment>
<evidence type="ECO:0000256" key="6">
    <source>
        <dbReference type="ARBA" id="ARBA00046326"/>
    </source>
</evidence>
<keyword evidence="2" id="KW-0813">Transport</keyword>
<dbReference type="GO" id="GO:0006895">
    <property type="term" value="P:Golgi to endosome transport"/>
    <property type="evidence" value="ECO:0007669"/>
    <property type="project" value="InterPro"/>
</dbReference>
<dbReference type="InterPro" id="IPR040314">
    <property type="entry name" value="DOP1"/>
</dbReference>
<feature type="compositionally biased region" description="Low complexity" evidence="7">
    <location>
        <begin position="1679"/>
        <end position="1690"/>
    </location>
</feature>
<dbReference type="InterPro" id="IPR007249">
    <property type="entry name" value="DOP1_N"/>
</dbReference>
<protein>
    <recommendedName>
        <fullName evidence="13">Dopey N-terminal domain-containing protein</fullName>
    </recommendedName>
</protein>
<dbReference type="InterPro" id="IPR056458">
    <property type="entry name" value="TPR_DOP1_M"/>
</dbReference>
<evidence type="ECO:0000256" key="1">
    <source>
        <dbReference type="ARBA" id="ARBA00004395"/>
    </source>
</evidence>
<dbReference type="InterPro" id="IPR016024">
    <property type="entry name" value="ARM-type_fold"/>
</dbReference>
<dbReference type="PANTHER" id="PTHR14042">
    <property type="entry name" value="DOPEY-RELATED"/>
    <property type="match status" value="1"/>
</dbReference>
<dbReference type="SUPFAM" id="SSF48371">
    <property type="entry name" value="ARM repeat"/>
    <property type="match status" value="1"/>
</dbReference>
<evidence type="ECO:0000256" key="4">
    <source>
        <dbReference type="ARBA" id="ARBA00023034"/>
    </source>
</evidence>
<name>A0A9P6DR17_9AGAM</name>
<feature type="domain" description="DOP1-like middle TPR" evidence="9">
    <location>
        <begin position="320"/>
        <end position="510"/>
    </location>
</feature>
<proteinExistence type="inferred from homology"/>
<sequence>MATNRNGDAALSSRSNDITSNDPKYRKYALAVEKCLTTFDNVNEWADFISFLTKLLKTFQSYMQFKEIPRKLIVAKRLAQCLNPALPTGVHQRALDVYAHVLAVLGPGGLKRDLPLWSSGLFPFFEYAATSVKPTLLNLYSIHYLPLNEGLRPVMKAFIVALLPGLEEETGEFFDKVLSLLDKLSETVSPAFFFQTIWLILLTTPSARGPALNYLSRRLPALIGDDDSSIIGRDIGLMIRALASALEDEHLLVKRGVLDLLDQSLRMESPAFKKAHPEDQKILVKASMSVVLRRDLTLNRRLYAWLVGSKDESSETQIAYLRAHSLELLSSTLRGEMMAPIAESGGARPYKIFISFLDKWEIGSPLTEILILDALKAVHHPRLGQGQIDDALEAEMIAAANNVYERVDLQIVWGQLTLSLRSNLSADTGSTIPVWEQVLDTVRLVLTSFRNHDEEAQRIHIPLFLMSIVDAIQRSIKSDERHMELSKIHETLGLLNKALSLIPTDALIQWEPLEGQDRVSSDLYAQTARLYGLLGVPDGASTSADGAVAKISPFSFTFSAFIDLSASCATRISSGDCDLERTRECLLGIMSLLTALVRRVKSQPPKGISTVWNPSPWLSSMLACFVSTTPFEVVDEMVQLFLTLSESPCVQPRLDIDNRIVISRIFNHLLRFLGPDYTAYHVRAVHWIWAIEGEANHHHVESIIARSLTAPEAKYSYEAIEAFGVLWRLTDDSMLPGSRLRIPMLVVLESLRSDNPGLRRIGETWMRSSLKSYIRVLDPILYDLVTSGIIRTSHTSTYHGRSRPFDQHQVHYVLENLLAIIRFGGQGFVKTARGAQLKRSLHPELCATAEAANVAHATSSYMDALIDVLLSFLQSEPHPTLHMVMAVYNLRIQATVIELLQVIVARGEVDAATLETIEAAIISRLFAAVHTHHLDLQNKLLHVLHSVIFASTSMIQLERKVPRGSEKEKSTDPGASPYHGNPLLVQTLIDGLSAPTNRPVLQHWVDFVLMSVAQFQSLSHAIPPLCECLCKQLYKCLSDLQSVVAHNGKGKTSMASFATDAEIILLLNALERLVLLSISKTDESSPTEEEAGPLERGASDAPSGILGYVFGVDSSSSSTLHEEPLTSRSSGYRALYEAVRVLHTMWIVMSELSDAGSSTIMDAISLVTSRVRTRCLKILEHLFKAQGHEVIESLVMCSFTLPLTKSGSSTIDVIDALASNAQIVVQILCEAITARIMPSLDRGKKAALNPNLSDANIFAFLESYLGQLEGPIAVQVWARFTILAKELAASPHAHRQQIYPLFRCMTVLSETIAQTSALEDRKMRKELQNMTIVCGTQETYTKLADSCILIAGRSFDQGNWIRRSTKDAVASSGRVSPTPGIGSSLHINEYITTKCLPNLRRFLVDNDKVTTLCSNMVYYIINPAMKASRSLDVDDVVLDMLAEMTKIPASTKAWRPVIAEAFNDSRFFNCSPPASLKWRPLVRALMDVDRTNFTELIGRMTATPSANIFTNRETEMLLRSLNLRRLSYVLFTGEKNHFLTQLPIIQEKLVDILRTNVVAPIVHSEVYLCMRVLLCRLSPRNLSSFWPVILTELVRVFEQTLAAPPQDGSDDLLLILSACKFLDLLIVLQTEEFQVHQWMFITDTVDALHRSADWRPDSLMDQLAQFIGGIPDTRKAEKNGPGVNNAPGNATDSKAMAPPATSRSRVVEAEPVSRHPLLGSVKSIDSIQDLQPFFSRVSLFAYESTYAGGLIDWDAVELGLLNDIFDGR</sequence>
<dbReference type="GO" id="GO:0005829">
    <property type="term" value="C:cytosol"/>
    <property type="evidence" value="ECO:0007669"/>
    <property type="project" value="GOC"/>
</dbReference>
<dbReference type="Pfam" id="PF24598">
    <property type="entry name" value="DOP1_C"/>
    <property type="match status" value="1"/>
</dbReference>
<evidence type="ECO:0000259" key="9">
    <source>
        <dbReference type="Pfam" id="PF24597"/>
    </source>
</evidence>
<feature type="domain" description="DOP1 N-terminal" evidence="8">
    <location>
        <begin position="22"/>
        <end position="310"/>
    </location>
</feature>
<comment type="caution">
    <text evidence="11">The sequence shown here is derived from an EMBL/GenBank/DDBJ whole genome shotgun (WGS) entry which is preliminary data.</text>
</comment>
<feature type="region of interest" description="Disordered" evidence="7">
    <location>
        <begin position="960"/>
        <end position="979"/>
    </location>
</feature>
<evidence type="ECO:0000256" key="2">
    <source>
        <dbReference type="ARBA" id="ARBA00022448"/>
    </source>
</evidence>
<evidence type="ECO:0000256" key="5">
    <source>
        <dbReference type="ARBA" id="ARBA00023136"/>
    </source>
</evidence>
<keyword evidence="5" id="KW-0472">Membrane</keyword>
<dbReference type="GO" id="GO:0000139">
    <property type="term" value="C:Golgi membrane"/>
    <property type="evidence" value="ECO:0007669"/>
    <property type="project" value="UniProtKB-SubCell"/>
</dbReference>
<evidence type="ECO:0008006" key="13">
    <source>
        <dbReference type="Google" id="ProtNLM"/>
    </source>
</evidence>
<keyword evidence="3" id="KW-0653">Protein transport</keyword>
<evidence type="ECO:0000256" key="7">
    <source>
        <dbReference type="SAM" id="MobiDB-lite"/>
    </source>
</evidence>
<feature type="region of interest" description="Disordered" evidence="7">
    <location>
        <begin position="1674"/>
        <end position="1705"/>
    </location>
</feature>
<feature type="compositionally biased region" description="Basic and acidic residues" evidence="7">
    <location>
        <begin position="960"/>
        <end position="971"/>
    </location>
</feature>
<dbReference type="PANTHER" id="PTHR14042:SF24">
    <property type="entry name" value="PROTEIN DOPEY-1 HOMOLOG"/>
    <property type="match status" value="1"/>
</dbReference>
<dbReference type="Proteomes" id="UP000886523">
    <property type="component" value="Unassembled WGS sequence"/>
</dbReference>
<evidence type="ECO:0000313" key="11">
    <source>
        <dbReference type="EMBL" id="KAF9507983.1"/>
    </source>
</evidence>
<dbReference type="GO" id="GO:0005802">
    <property type="term" value="C:trans-Golgi network"/>
    <property type="evidence" value="ECO:0007669"/>
    <property type="project" value="TreeGrafter"/>
</dbReference>
<organism evidence="11 12">
    <name type="scientific">Hydnum rufescens UP504</name>
    <dbReference type="NCBI Taxonomy" id="1448309"/>
    <lineage>
        <taxon>Eukaryota</taxon>
        <taxon>Fungi</taxon>
        <taxon>Dikarya</taxon>
        <taxon>Basidiomycota</taxon>
        <taxon>Agaricomycotina</taxon>
        <taxon>Agaricomycetes</taxon>
        <taxon>Cantharellales</taxon>
        <taxon>Hydnaceae</taxon>
        <taxon>Hydnum</taxon>
    </lineage>
</organism>
<dbReference type="Pfam" id="PF24597">
    <property type="entry name" value="TPR_DOP1_M"/>
    <property type="match status" value="1"/>
</dbReference>
<gene>
    <name evidence="11" type="ORF">BS47DRAFT_1373777</name>
</gene>
<evidence type="ECO:0000256" key="3">
    <source>
        <dbReference type="ARBA" id="ARBA00022927"/>
    </source>
</evidence>
<keyword evidence="4" id="KW-0333">Golgi apparatus</keyword>
<feature type="domain" description="DOP1-like C-terminal" evidence="10">
    <location>
        <begin position="1260"/>
        <end position="1747"/>
    </location>
</feature>
<evidence type="ECO:0000313" key="12">
    <source>
        <dbReference type="Proteomes" id="UP000886523"/>
    </source>
</evidence>
<evidence type="ECO:0000259" key="8">
    <source>
        <dbReference type="Pfam" id="PF04118"/>
    </source>
</evidence>
<keyword evidence="12" id="KW-1185">Reference proteome</keyword>
<dbReference type="GO" id="GO:0005768">
    <property type="term" value="C:endosome"/>
    <property type="evidence" value="ECO:0007669"/>
    <property type="project" value="TreeGrafter"/>
</dbReference>
<reference evidence="11" key="1">
    <citation type="journal article" date="2020" name="Nat. Commun.">
        <title>Large-scale genome sequencing of mycorrhizal fungi provides insights into the early evolution of symbiotic traits.</title>
        <authorList>
            <person name="Miyauchi S."/>
            <person name="Kiss E."/>
            <person name="Kuo A."/>
            <person name="Drula E."/>
            <person name="Kohler A."/>
            <person name="Sanchez-Garcia M."/>
            <person name="Morin E."/>
            <person name="Andreopoulos B."/>
            <person name="Barry K.W."/>
            <person name="Bonito G."/>
            <person name="Buee M."/>
            <person name="Carver A."/>
            <person name="Chen C."/>
            <person name="Cichocki N."/>
            <person name="Clum A."/>
            <person name="Culley D."/>
            <person name="Crous P.W."/>
            <person name="Fauchery L."/>
            <person name="Girlanda M."/>
            <person name="Hayes R.D."/>
            <person name="Keri Z."/>
            <person name="LaButti K."/>
            <person name="Lipzen A."/>
            <person name="Lombard V."/>
            <person name="Magnuson J."/>
            <person name="Maillard F."/>
            <person name="Murat C."/>
            <person name="Nolan M."/>
            <person name="Ohm R.A."/>
            <person name="Pangilinan J."/>
            <person name="Pereira M.F."/>
            <person name="Perotto S."/>
            <person name="Peter M."/>
            <person name="Pfister S."/>
            <person name="Riley R."/>
            <person name="Sitrit Y."/>
            <person name="Stielow J.B."/>
            <person name="Szollosi G."/>
            <person name="Zifcakova L."/>
            <person name="Stursova M."/>
            <person name="Spatafora J.W."/>
            <person name="Tedersoo L."/>
            <person name="Vaario L.M."/>
            <person name="Yamada A."/>
            <person name="Yan M."/>
            <person name="Wang P."/>
            <person name="Xu J."/>
            <person name="Bruns T."/>
            <person name="Baldrian P."/>
            <person name="Vilgalys R."/>
            <person name="Dunand C."/>
            <person name="Henrissat B."/>
            <person name="Grigoriev I.V."/>
            <person name="Hibbett D."/>
            <person name="Nagy L.G."/>
            <person name="Martin F.M."/>
        </authorList>
    </citation>
    <scope>NUCLEOTIDE SEQUENCE</scope>
    <source>
        <strain evidence="11">UP504</strain>
    </source>
</reference>
<dbReference type="EMBL" id="MU129068">
    <property type="protein sequence ID" value="KAF9507983.1"/>
    <property type="molecule type" value="Genomic_DNA"/>
</dbReference>
<evidence type="ECO:0000259" key="10">
    <source>
        <dbReference type="Pfam" id="PF24598"/>
    </source>
</evidence>
<dbReference type="GO" id="GO:0015031">
    <property type="term" value="P:protein transport"/>
    <property type="evidence" value="ECO:0007669"/>
    <property type="project" value="UniProtKB-KW"/>
</dbReference>
<comment type="similarity">
    <text evidence="6">Belongs to the DOP1 family.</text>
</comment>
<dbReference type="Pfam" id="PF04118">
    <property type="entry name" value="Dopey_N"/>
    <property type="match status" value="1"/>
</dbReference>
<dbReference type="InterPro" id="IPR056457">
    <property type="entry name" value="DOP1_C"/>
</dbReference>
<dbReference type="OrthoDB" id="297643at2759"/>